<sequence>MKKVLVDTCVIIDILLDREKFVDDSYSAVSKLIRKGDTICTTAKAMTDIFYIVHHSLHDNDKTKEVLLKLSRVYQILDTKEKDTIMAITSDVADYEDAVMVETAIANKVDFILTRNIKDYKKAKIKVISPTELN</sequence>
<dbReference type="InterPro" id="IPR029060">
    <property type="entry name" value="PIN-like_dom_sf"/>
</dbReference>
<geneLocation type="plasmid" evidence="3">
    <name>pLS_1</name>
</geneLocation>
<evidence type="ECO:0000313" key="7">
    <source>
        <dbReference type="Proteomes" id="UP000245607"/>
    </source>
</evidence>
<accession>A0A089QFN6</accession>
<dbReference type="SUPFAM" id="SSF88723">
    <property type="entry name" value="PIN domain-like"/>
    <property type="match status" value="1"/>
</dbReference>
<geneLocation type="plasmid" evidence="6">
    <name>pls_1 sequence</name>
</geneLocation>
<dbReference type="RefSeq" id="WP_034983622.1">
    <property type="nucleotide sequence ID" value="NZ_CP007647.1"/>
</dbReference>
<reference evidence="4 7" key="3">
    <citation type="submission" date="2018-05" db="EMBL/GenBank/DDBJ databases">
        <title>Lactobacillus salivarius genome sequencing and assembly.</title>
        <authorList>
            <person name="Audisio C."/>
            <person name="Albarracin L."/>
            <person name="Torres M.J."/>
            <person name="Hebert E.M."/>
            <person name="Saavedra L."/>
        </authorList>
    </citation>
    <scope>NUCLEOTIDE SEQUENCE [LARGE SCALE GENOMIC DNA]</scope>
    <source>
        <strain evidence="4 7">A3iob</strain>
    </source>
</reference>
<evidence type="ECO:0000313" key="5">
    <source>
        <dbReference type="Proteomes" id="UP000029488"/>
    </source>
</evidence>
<dbReference type="Proteomes" id="UP000029488">
    <property type="component" value="Plasmid pMP1046A"/>
</dbReference>
<evidence type="ECO:0000313" key="3">
    <source>
        <dbReference type="EMBL" id="AOO74375.1"/>
    </source>
</evidence>
<organism evidence="2 5">
    <name type="scientific">Ligilactobacillus salivarius</name>
    <dbReference type="NCBI Taxonomy" id="1624"/>
    <lineage>
        <taxon>Bacteria</taxon>
        <taxon>Bacillati</taxon>
        <taxon>Bacillota</taxon>
        <taxon>Bacilli</taxon>
        <taxon>Lactobacillales</taxon>
        <taxon>Lactobacillaceae</taxon>
        <taxon>Ligilactobacillus</taxon>
    </lineage>
</organism>
<dbReference type="Gene3D" id="3.40.50.1010">
    <property type="entry name" value="5'-nuclease"/>
    <property type="match status" value="1"/>
</dbReference>
<gene>
    <name evidence="3" type="ORF">BHF65_08820</name>
    <name evidence="4" type="ORF">DB362_07450</name>
    <name evidence="2" type="ORF">LSJ_2160c</name>
</gene>
<proteinExistence type="predicted"/>
<reference evidence="3 6" key="2">
    <citation type="submission" date="2016-09" db="EMBL/GenBank/DDBJ databases">
        <title>Complete Genome Sequence of Lactobacillus salivarius Jin.</title>
        <authorList>
            <person name="Jin N."/>
            <person name="Li C."/>
            <person name="Wang M."/>
            <person name="Ren D."/>
            <person name="Di Y."/>
            <person name="Pan R."/>
            <person name="Du S."/>
            <person name="Lu H."/>
            <person name="Li X."/>
            <person name="Tian M."/>
        </authorList>
    </citation>
    <scope>NUCLEOTIDE SEQUENCE [LARGE SCALE GENOMIC DNA]</scope>
    <source>
        <strain evidence="3 6">CICC 23174</strain>
        <plasmid evidence="3">pLS_1</plasmid>
        <plasmid evidence="6">pls_1 sequence</plasmid>
    </source>
</reference>
<keyword evidence="2" id="KW-0614">Plasmid</keyword>
<protein>
    <submittedName>
        <fullName evidence="4">PIN domain-containing protein</fullName>
    </submittedName>
    <submittedName>
        <fullName evidence="3">Toxin PIN</fullName>
    </submittedName>
    <submittedName>
        <fullName evidence="2">Toxin antitoxin system, toxin component</fullName>
    </submittedName>
</protein>
<evidence type="ECO:0000313" key="4">
    <source>
        <dbReference type="EMBL" id="PWG51641.1"/>
    </source>
</evidence>
<dbReference type="InterPro" id="IPR002716">
    <property type="entry name" value="PIN_dom"/>
</dbReference>
<dbReference type="KEGG" id="lsj:LSJ_2160c"/>
<dbReference type="Proteomes" id="UP000245607">
    <property type="component" value="Unassembled WGS sequence"/>
</dbReference>
<dbReference type="EMBL" id="CP017108">
    <property type="protein sequence ID" value="AOO74375.1"/>
    <property type="molecule type" value="Genomic_DNA"/>
</dbReference>
<evidence type="ECO:0000259" key="1">
    <source>
        <dbReference type="Pfam" id="PF13470"/>
    </source>
</evidence>
<evidence type="ECO:0000313" key="2">
    <source>
        <dbReference type="EMBL" id="AIR11570.1"/>
    </source>
</evidence>
<dbReference type="AlphaFoldDB" id="A0A089QFN6"/>
<dbReference type="EMBL" id="CP007647">
    <property type="protein sequence ID" value="AIR11570.1"/>
    <property type="molecule type" value="Genomic_DNA"/>
</dbReference>
<reference evidence="2 5" key="1">
    <citation type="journal article" date="2014" name="BMC Genomics">
        <title>Unusual genome complexity in Lactobacillus salivarius JCM1046.</title>
        <authorList>
            <person name="Raftis E.J."/>
            <person name="Forde B.M."/>
            <person name="Claesson M.J."/>
            <person name="O'Toole P.W."/>
        </authorList>
    </citation>
    <scope>NUCLEOTIDE SEQUENCE [LARGE SCALE GENOMIC DNA]</scope>
    <source>
        <strain evidence="2 5">JCM1046</strain>
        <plasmid evidence="2 5">pMP1046A</plasmid>
    </source>
</reference>
<geneLocation type="plasmid" evidence="2 5">
    <name>pMP1046A</name>
</geneLocation>
<evidence type="ECO:0000313" key="6">
    <source>
        <dbReference type="Proteomes" id="UP000094723"/>
    </source>
</evidence>
<feature type="domain" description="PIN" evidence="1">
    <location>
        <begin position="3"/>
        <end position="118"/>
    </location>
</feature>
<dbReference type="Pfam" id="PF13470">
    <property type="entry name" value="PIN_3"/>
    <property type="match status" value="1"/>
</dbReference>
<dbReference type="EMBL" id="QFAS01000008">
    <property type="protein sequence ID" value="PWG51641.1"/>
    <property type="molecule type" value="Genomic_DNA"/>
</dbReference>
<name>A0A089QFN6_9LACO</name>
<dbReference type="Proteomes" id="UP000094723">
    <property type="component" value="Plasmid pLS_1"/>
</dbReference>